<dbReference type="InterPro" id="IPR027105">
    <property type="entry name" value="Prp31"/>
</dbReference>
<dbReference type="SMART" id="SM00931">
    <property type="entry name" value="NOSIC"/>
    <property type="match status" value="1"/>
</dbReference>
<keyword evidence="11" id="KW-1185">Reference proteome</keyword>
<evidence type="ECO:0000256" key="6">
    <source>
        <dbReference type="ARBA" id="ARBA00023187"/>
    </source>
</evidence>
<evidence type="ECO:0000256" key="3">
    <source>
        <dbReference type="ARBA" id="ARBA00022664"/>
    </source>
</evidence>
<evidence type="ECO:0000256" key="8">
    <source>
        <dbReference type="ARBA" id="ARBA00023274"/>
    </source>
</evidence>
<evidence type="ECO:0000256" key="2">
    <source>
        <dbReference type="ARBA" id="ARBA00005572"/>
    </source>
</evidence>
<comment type="subcellular location">
    <subcellularLocation>
        <location evidence="1">Nucleus</location>
    </subcellularLocation>
</comment>
<evidence type="ECO:0000313" key="11">
    <source>
        <dbReference type="Proteomes" id="UP001295684"/>
    </source>
</evidence>
<dbReference type="InterPro" id="IPR042239">
    <property type="entry name" value="Nop_C"/>
</dbReference>
<evidence type="ECO:0000313" key="10">
    <source>
        <dbReference type="EMBL" id="CAI2368067.1"/>
    </source>
</evidence>
<dbReference type="InterPro" id="IPR012976">
    <property type="entry name" value="NOSIC"/>
</dbReference>
<dbReference type="Gene3D" id="1.10.246.90">
    <property type="entry name" value="Nop domain"/>
    <property type="match status" value="1"/>
</dbReference>
<keyword evidence="6" id="KW-0508">mRNA splicing</keyword>
<dbReference type="GO" id="GO:0071011">
    <property type="term" value="C:precatalytic spliceosome"/>
    <property type="evidence" value="ECO:0007669"/>
    <property type="project" value="TreeGrafter"/>
</dbReference>
<reference evidence="10" key="1">
    <citation type="submission" date="2023-07" db="EMBL/GenBank/DDBJ databases">
        <authorList>
            <consortium name="AG Swart"/>
            <person name="Singh M."/>
            <person name="Singh A."/>
            <person name="Seah K."/>
            <person name="Emmerich C."/>
        </authorList>
    </citation>
    <scope>NUCLEOTIDE SEQUENCE</scope>
    <source>
        <strain evidence="10">DP1</strain>
    </source>
</reference>
<evidence type="ECO:0000256" key="7">
    <source>
        <dbReference type="ARBA" id="ARBA00023242"/>
    </source>
</evidence>
<evidence type="ECO:0000256" key="1">
    <source>
        <dbReference type="ARBA" id="ARBA00004123"/>
    </source>
</evidence>
<dbReference type="GO" id="GO:0003723">
    <property type="term" value="F:RNA binding"/>
    <property type="evidence" value="ECO:0007669"/>
    <property type="project" value="UniProtKB-KW"/>
</dbReference>
<sequence length="478" mass="53599">MAGKLTDDFLKDLEDLSDEEQVQGDIVQQEVGAGQEEDKIPEISKLKNDKEYSAFLEAIEEDLNTIQPADKFINLEKADPIYALIKKANHYLMEIENEINICFKEIRDIYLNRFSELESIVYDPIQYTKCVKAIGNENDFTKVDFKDILPNQTIMNITVAASVNQSTDLPEKVHEKLMYYCDDILTLDEQKKRILHYLENRMHYIAPNVLEILGCSVTAKIISAAGGIKELSEIPAGNIQVLGAQKKVTQGFSTQNLGLHVGHIGEVPMVKKAPANWRKQIIRMFSTKTVLAARVDAAKKHLSGQKGKELLQQIIQRFGKVTEAQKISMKKPLPKPVEKKSRKRGGRKFANMRKRLEMSEYAKMINTVKFGEEAQEEIGLTGIGMGMLGVSGTGKLRATASKNNKVKLMKKKTELNKPALPSGSTHDGLQSSLVLASNAGIELINPELLKEQVKEQQTYFNTKAGFSTVIQSRMNKNQ</sequence>
<organism evidence="10 11">
    <name type="scientific">Euplotes crassus</name>
    <dbReference type="NCBI Taxonomy" id="5936"/>
    <lineage>
        <taxon>Eukaryota</taxon>
        <taxon>Sar</taxon>
        <taxon>Alveolata</taxon>
        <taxon>Ciliophora</taxon>
        <taxon>Intramacronucleata</taxon>
        <taxon>Spirotrichea</taxon>
        <taxon>Hypotrichia</taxon>
        <taxon>Euplotida</taxon>
        <taxon>Euplotidae</taxon>
        <taxon>Moneuplotes</taxon>
    </lineage>
</organism>
<keyword evidence="3" id="KW-0507">mRNA processing</keyword>
<dbReference type="GO" id="GO:0005687">
    <property type="term" value="C:U4 snRNP"/>
    <property type="evidence" value="ECO:0007669"/>
    <property type="project" value="TreeGrafter"/>
</dbReference>
<evidence type="ECO:0000259" key="9">
    <source>
        <dbReference type="PROSITE" id="PS51358"/>
    </source>
</evidence>
<keyword evidence="4" id="KW-0747">Spliceosome</keyword>
<proteinExistence type="inferred from homology"/>
<gene>
    <name evidence="10" type="ORF">ECRASSUSDP1_LOCUS9356</name>
</gene>
<dbReference type="GO" id="GO:0046540">
    <property type="term" value="C:U4/U6 x U5 tri-snRNP complex"/>
    <property type="evidence" value="ECO:0007669"/>
    <property type="project" value="InterPro"/>
</dbReference>
<dbReference type="Pfam" id="PF09785">
    <property type="entry name" value="Prp31_C"/>
    <property type="match status" value="1"/>
</dbReference>
<protein>
    <recommendedName>
        <fullName evidence="9">Nop domain-containing protein</fullName>
    </recommendedName>
</protein>
<dbReference type="Proteomes" id="UP001295684">
    <property type="component" value="Unassembled WGS sequence"/>
</dbReference>
<dbReference type="Pfam" id="PF01798">
    <property type="entry name" value="Nop"/>
    <property type="match status" value="1"/>
</dbReference>
<dbReference type="Gene3D" id="1.10.287.4070">
    <property type="match status" value="1"/>
</dbReference>
<feature type="domain" description="Nop" evidence="9">
    <location>
        <begin position="205"/>
        <end position="323"/>
    </location>
</feature>
<dbReference type="PANTHER" id="PTHR13904">
    <property type="entry name" value="PRE-MRNA SPLICING FACTOR PRP31"/>
    <property type="match status" value="1"/>
</dbReference>
<dbReference type="InterPro" id="IPR002687">
    <property type="entry name" value="Nop_dom"/>
</dbReference>
<evidence type="ECO:0000256" key="5">
    <source>
        <dbReference type="ARBA" id="ARBA00022884"/>
    </source>
</evidence>
<dbReference type="InterPro" id="IPR019175">
    <property type="entry name" value="Prp31_C"/>
</dbReference>
<evidence type="ECO:0000256" key="4">
    <source>
        <dbReference type="ARBA" id="ARBA00022728"/>
    </source>
</evidence>
<comment type="similarity">
    <text evidence="2">Belongs to the PRP31 family.</text>
</comment>
<dbReference type="InterPro" id="IPR036070">
    <property type="entry name" value="Nop_dom_sf"/>
</dbReference>
<keyword evidence="7" id="KW-0539">Nucleus</keyword>
<dbReference type="EMBL" id="CAMPGE010009194">
    <property type="protein sequence ID" value="CAI2368067.1"/>
    <property type="molecule type" value="Genomic_DNA"/>
</dbReference>
<dbReference type="SUPFAM" id="SSF89124">
    <property type="entry name" value="Nop domain"/>
    <property type="match status" value="1"/>
</dbReference>
<comment type="caution">
    <text evidence="10">The sequence shown here is derived from an EMBL/GenBank/DDBJ whole genome shotgun (WGS) entry which is preliminary data.</text>
</comment>
<dbReference type="PROSITE" id="PS51358">
    <property type="entry name" value="NOP"/>
    <property type="match status" value="1"/>
</dbReference>
<keyword evidence="8" id="KW-0687">Ribonucleoprotein</keyword>
<name>A0AAD1XEC6_EUPCR</name>
<keyword evidence="5" id="KW-0694">RNA-binding</keyword>
<accession>A0AAD1XEC6</accession>
<dbReference type="PANTHER" id="PTHR13904:SF0">
    <property type="entry name" value="U4_U6 SMALL NUCLEAR RIBONUCLEOPROTEIN PRP31"/>
    <property type="match status" value="1"/>
</dbReference>
<dbReference type="AlphaFoldDB" id="A0AAD1XEC6"/>
<dbReference type="GO" id="GO:0000244">
    <property type="term" value="P:spliceosomal tri-snRNP complex assembly"/>
    <property type="evidence" value="ECO:0007669"/>
    <property type="project" value="InterPro"/>
</dbReference>